<dbReference type="InterPro" id="IPR032828">
    <property type="entry name" value="PolyA_RNA-bd"/>
</dbReference>
<reference evidence="15" key="2">
    <citation type="journal article" date="2021" name="PeerJ">
        <title>Extensive microbial diversity within the chicken gut microbiome revealed by metagenomics and culture.</title>
        <authorList>
            <person name="Gilroy R."/>
            <person name="Ravi A."/>
            <person name="Getino M."/>
            <person name="Pursley I."/>
            <person name="Horton D.L."/>
            <person name="Alikhan N.F."/>
            <person name="Baker D."/>
            <person name="Gharbi K."/>
            <person name="Hall N."/>
            <person name="Watson M."/>
            <person name="Adriaenssens E.M."/>
            <person name="Foster-Nyarko E."/>
            <person name="Jarju S."/>
            <person name="Secka A."/>
            <person name="Antonio M."/>
            <person name="Oren A."/>
            <person name="Chaudhuri R.R."/>
            <person name="La Ragione R."/>
            <person name="Hildebrand F."/>
            <person name="Pallen M.J."/>
        </authorList>
    </citation>
    <scope>NUCLEOTIDE SEQUENCE</scope>
    <source>
        <strain evidence="15">17073</strain>
    </source>
</reference>
<proteinExistence type="inferred from homology"/>
<dbReference type="GO" id="GO:0016779">
    <property type="term" value="F:nucleotidyltransferase activity"/>
    <property type="evidence" value="ECO:0007669"/>
    <property type="project" value="UniProtKB-KW"/>
</dbReference>
<evidence type="ECO:0000256" key="6">
    <source>
        <dbReference type="ARBA" id="ARBA00022741"/>
    </source>
</evidence>
<dbReference type="GO" id="GO:0003723">
    <property type="term" value="F:RNA binding"/>
    <property type="evidence" value="ECO:0007669"/>
    <property type="project" value="UniProtKB-KW"/>
</dbReference>
<keyword evidence="8" id="KW-0067">ATP-binding</keyword>
<evidence type="ECO:0000256" key="2">
    <source>
        <dbReference type="ARBA" id="ARBA00022679"/>
    </source>
</evidence>
<dbReference type="PANTHER" id="PTHR47545:SF1">
    <property type="entry name" value="MULTIFUNCTIONAL CCA PROTEIN"/>
    <property type="match status" value="1"/>
</dbReference>
<dbReference type="GO" id="GO:0008033">
    <property type="term" value="P:tRNA processing"/>
    <property type="evidence" value="ECO:0007669"/>
    <property type="project" value="UniProtKB-KW"/>
</dbReference>
<dbReference type="Gene3D" id="3.30.460.10">
    <property type="entry name" value="Beta Polymerase, domain 2"/>
    <property type="match status" value="1"/>
</dbReference>
<dbReference type="Gene3D" id="1.10.3090.10">
    <property type="entry name" value="cca-adding enzyme, domain 2"/>
    <property type="match status" value="1"/>
</dbReference>
<keyword evidence="2 11" id="KW-0808">Transferase</keyword>
<accession>A0A9D1IL00</accession>
<dbReference type="InterPro" id="IPR050124">
    <property type="entry name" value="tRNA_CCA-adding_enzyme"/>
</dbReference>
<dbReference type="Pfam" id="PF01966">
    <property type="entry name" value="HD"/>
    <property type="match status" value="1"/>
</dbReference>
<dbReference type="EMBL" id="DVMS01000145">
    <property type="protein sequence ID" value="HIU39018.1"/>
    <property type="molecule type" value="Genomic_DNA"/>
</dbReference>
<feature type="domain" description="HD" evidence="13">
    <location>
        <begin position="263"/>
        <end position="348"/>
    </location>
</feature>
<keyword evidence="4" id="KW-0548">Nucleotidyltransferase</keyword>
<keyword evidence="6" id="KW-0547">Nucleotide-binding</keyword>
<reference evidence="15" key="1">
    <citation type="submission" date="2020-10" db="EMBL/GenBank/DDBJ databases">
        <authorList>
            <person name="Gilroy R."/>
        </authorList>
    </citation>
    <scope>NUCLEOTIDE SEQUENCE</scope>
    <source>
        <strain evidence="15">17073</strain>
    </source>
</reference>
<dbReference type="CDD" id="cd00077">
    <property type="entry name" value="HDc"/>
    <property type="match status" value="1"/>
</dbReference>
<organism evidence="15 16">
    <name type="scientific">Candidatus Limisoma intestinavium</name>
    <dbReference type="NCBI Taxonomy" id="2840856"/>
    <lineage>
        <taxon>Bacteria</taxon>
        <taxon>Pseudomonadati</taxon>
        <taxon>Bacteroidota</taxon>
        <taxon>Bacteroidia</taxon>
        <taxon>Bacteroidales</taxon>
        <taxon>Candidatus Limisoma</taxon>
    </lineage>
</organism>
<dbReference type="AlphaFoldDB" id="A0A9D1IL00"/>
<dbReference type="Gene3D" id="1.10.246.80">
    <property type="match status" value="1"/>
</dbReference>
<dbReference type="GO" id="GO:0005524">
    <property type="term" value="F:ATP binding"/>
    <property type="evidence" value="ECO:0007669"/>
    <property type="project" value="UniProtKB-KW"/>
</dbReference>
<dbReference type="GO" id="GO:0046872">
    <property type="term" value="F:metal ion binding"/>
    <property type="evidence" value="ECO:0007669"/>
    <property type="project" value="UniProtKB-KW"/>
</dbReference>
<evidence type="ECO:0000256" key="4">
    <source>
        <dbReference type="ARBA" id="ARBA00022695"/>
    </source>
</evidence>
<comment type="similarity">
    <text evidence="11">Belongs to the tRNA nucleotidyltransferase/poly(A) polymerase family.</text>
</comment>
<dbReference type="GO" id="GO:0042245">
    <property type="term" value="P:RNA repair"/>
    <property type="evidence" value="ECO:0007669"/>
    <property type="project" value="UniProtKB-KW"/>
</dbReference>
<keyword evidence="3" id="KW-0819">tRNA processing</keyword>
<keyword evidence="10 11" id="KW-0694">RNA-binding</keyword>
<evidence type="ECO:0000256" key="7">
    <source>
        <dbReference type="ARBA" id="ARBA00022800"/>
    </source>
</evidence>
<evidence type="ECO:0000313" key="16">
    <source>
        <dbReference type="Proteomes" id="UP000824076"/>
    </source>
</evidence>
<comment type="caution">
    <text evidence="15">The sequence shown here is derived from an EMBL/GenBank/DDBJ whole genome shotgun (WGS) entry which is preliminary data.</text>
</comment>
<dbReference type="SUPFAM" id="SSF81891">
    <property type="entry name" value="Poly A polymerase C-terminal region-like"/>
    <property type="match status" value="1"/>
</dbReference>
<name>A0A9D1IL00_9BACT</name>
<keyword evidence="5" id="KW-0479">Metal-binding</keyword>
<evidence type="ECO:0000256" key="8">
    <source>
        <dbReference type="ARBA" id="ARBA00022840"/>
    </source>
</evidence>
<dbReference type="Pfam" id="PF01743">
    <property type="entry name" value="PolyA_pol"/>
    <property type="match status" value="1"/>
</dbReference>
<feature type="domain" description="Poly A polymerase head" evidence="12">
    <location>
        <begin position="31"/>
        <end position="159"/>
    </location>
</feature>
<feature type="domain" description="tRNA nucleotidyltransferase/poly(A) polymerase RNA and SrmB- binding" evidence="14">
    <location>
        <begin position="186"/>
        <end position="246"/>
    </location>
</feature>
<dbReference type="SUPFAM" id="SSF81301">
    <property type="entry name" value="Nucleotidyltransferase"/>
    <property type="match status" value="1"/>
</dbReference>
<dbReference type="Pfam" id="PF12627">
    <property type="entry name" value="PolyA_pol_RNAbd"/>
    <property type="match status" value="1"/>
</dbReference>
<evidence type="ECO:0000256" key="5">
    <source>
        <dbReference type="ARBA" id="ARBA00022723"/>
    </source>
</evidence>
<dbReference type="CDD" id="cd05398">
    <property type="entry name" value="NT_ClassII-CCAase"/>
    <property type="match status" value="1"/>
</dbReference>
<dbReference type="InterPro" id="IPR003607">
    <property type="entry name" value="HD/PDEase_dom"/>
</dbReference>
<dbReference type="InterPro" id="IPR002646">
    <property type="entry name" value="PolA_pol_head_dom"/>
</dbReference>
<evidence type="ECO:0000259" key="13">
    <source>
        <dbReference type="Pfam" id="PF01966"/>
    </source>
</evidence>
<evidence type="ECO:0000256" key="1">
    <source>
        <dbReference type="ARBA" id="ARBA00001946"/>
    </source>
</evidence>
<evidence type="ECO:0000259" key="12">
    <source>
        <dbReference type="Pfam" id="PF01743"/>
    </source>
</evidence>
<dbReference type="PANTHER" id="PTHR47545">
    <property type="entry name" value="MULTIFUNCTIONAL CCA PROTEIN"/>
    <property type="match status" value="1"/>
</dbReference>
<evidence type="ECO:0000259" key="14">
    <source>
        <dbReference type="Pfam" id="PF12627"/>
    </source>
</evidence>
<comment type="cofactor">
    <cofactor evidence="1">
        <name>Mg(2+)</name>
        <dbReference type="ChEBI" id="CHEBI:18420"/>
    </cofactor>
</comment>
<dbReference type="Proteomes" id="UP000824076">
    <property type="component" value="Unassembled WGS sequence"/>
</dbReference>
<keyword evidence="9" id="KW-0460">Magnesium</keyword>
<evidence type="ECO:0000256" key="11">
    <source>
        <dbReference type="RuleBase" id="RU003953"/>
    </source>
</evidence>
<evidence type="ECO:0000256" key="10">
    <source>
        <dbReference type="ARBA" id="ARBA00022884"/>
    </source>
</evidence>
<sequence length="479" mass="54395">MVVSEMNLSSHISGEVFRLVGSVADEMGQPCYVVGGYVRDIFLNRESKDVDFVTVGSGIELAQKISDKIGRHAPLTVYHNFGTAQIKYHGLELEFVGARKESYSHDSRKPIVENGTLDDDQRRRDFTINALAISLNASAFGELVDPFGGIADIERRIIRTPLDPDITFSDDPLRMMRAVRFAAQLDFDIYPETFDAIARNKERISIVSRERVADELRKMVRSGHPSKGFLLLEKSGLLQLIFPELQALNGTETIDGHGHKDNFAHTLQVLDNVARVSDNEWLRWAAILHDIAKPSTKRYVQGIGWTFHNHNFIGKKMIPGIFKRMRLPMNEKMRYVQKLVELHMRPIALVEDEVTDSAVRRLLFEAGNDIDDLMTLCNADITSKNPEKVRRFLDNFQIVRRKLVEIEEKDRIRNFQPPIGGDEIMQIFGLSPCHLVGEIKERLKNAILDGEIPNEREAAYELMLRTAAEKGLSPCKDAE</sequence>
<dbReference type="FunFam" id="3.30.460.10:FF:000033">
    <property type="entry name" value="Poly A polymerase head domain protein"/>
    <property type="match status" value="1"/>
</dbReference>
<dbReference type="InterPro" id="IPR043519">
    <property type="entry name" value="NT_sf"/>
</dbReference>
<evidence type="ECO:0000313" key="15">
    <source>
        <dbReference type="EMBL" id="HIU39018.1"/>
    </source>
</evidence>
<evidence type="ECO:0000256" key="3">
    <source>
        <dbReference type="ARBA" id="ARBA00022694"/>
    </source>
</evidence>
<evidence type="ECO:0000256" key="9">
    <source>
        <dbReference type="ARBA" id="ARBA00022842"/>
    </source>
</evidence>
<gene>
    <name evidence="15" type="ORF">IAD18_05070</name>
</gene>
<protein>
    <submittedName>
        <fullName evidence="15">HD domain-containing protein</fullName>
    </submittedName>
</protein>
<dbReference type="InterPro" id="IPR006674">
    <property type="entry name" value="HD_domain"/>
</dbReference>
<keyword evidence="7" id="KW-0692">RNA repair</keyword>